<gene>
    <name evidence="6" type="ORF">BN53_08315</name>
</gene>
<feature type="binding site" evidence="4">
    <location>
        <position position="149"/>
    </location>
    <ligand>
        <name>Zn(2+)</name>
        <dbReference type="ChEBI" id="CHEBI:29105"/>
    </ligand>
</feature>
<keyword evidence="2" id="KW-0808">Transferase</keyword>
<keyword evidence="4" id="KW-0479">Metal-binding</keyword>
<dbReference type="GO" id="GO:0046872">
    <property type="term" value="F:metal ion binding"/>
    <property type="evidence" value="ECO:0007669"/>
    <property type="project" value="UniProtKB-KW"/>
</dbReference>
<dbReference type="NCBIfam" id="NF001752">
    <property type="entry name" value="PRK00481.1-1"/>
    <property type="match status" value="1"/>
</dbReference>
<sequence length="234" mass="26302">MTDLAKIASFKQDLASSKHVVFLTGAGISTHSGIPDYRSKSGIYNGVSEPPEIILSEDTLYGRPELFHNFVMKNMYFPQALPNKIHEKIAQICNEKGDLITQNIDRLDKKAGNEHVLEFHGNLYDIYCTKCQKKVDYQAYEKDYRHENCDGIIRPGIVLYGEAINPETLTKSVEIMRKSDLVVIAGTSFVVYPFAQLLAYRNPAAKIWLINKTSIPATGISEIIGDALEVFDRL</sequence>
<dbReference type="RefSeq" id="WP_009560620.1">
    <property type="nucleotide sequence ID" value="NZ_AYZN01000008.1"/>
</dbReference>
<organism evidence="6 7">
    <name type="scientific">Lactobacillus pasteurii DSM 23907 = CRBIP 24.76</name>
    <dbReference type="NCBI Taxonomy" id="1423790"/>
    <lineage>
        <taxon>Bacteria</taxon>
        <taxon>Bacillati</taxon>
        <taxon>Bacillota</taxon>
        <taxon>Bacilli</taxon>
        <taxon>Lactobacillales</taxon>
        <taxon>Lactobacillaceae</taxon>
        <taxon>Lactobacillus</taxon>
    </lineage>
</organism>
<keyword evidence="3" id="KW-0520">NAD</keyword>
<keyword evidence="4" id="KW-0862">Zinc</keyword>
<dbReference type="InterPro" id="IPR026591">
    <property type="entry name" value="Sirtuin_cat_small_dom_sf"/>
</dbReference>
<dbReference type="InterPro" id="IPR026590">
    <property type="entry name" value="Ssirtuin_cat_dom"/>
</dbReference>
<dbReference type="PANTHER" id="PTHR11085:SF4">
    <property type="entry name" value="NAD-DEPENDENT PROTEIN DEACYLASE"/>
    <property type="match status" value="1"/>
</dbReference>
<dbReference type="GO" id="GO:0070403">
    <property type="term" value="F:NAD+ binding"/>
    <property type="evidence" value="ECO:0007669"/>
    <property type="project" value="InterPro"/>
</dbReference>
<dbReference type="EC" id="2.3.1.286" evidence="1"/>
<evidence type="ECO:0000256" key="4">
    <source>
        <dbReference type="PROSITE-ProRule" id="PRU00236"/>
    </source>
</evidence>
<dbReference type="Gene3D" id="3.40.50.1220">
    <property type="entry name" value="TPP-binding domain"/>
    <property type="match status" value="1"/>
</dbReference>
<keyword evidence="7" id="KW-1185">Reference proteome</keyword>
<protein>
    <recommendedName>
        <fullName evidence="1">protein acetyllysine N-acetyltransferase</fullName>
        <ecNumber evidence="1">2.3.1.286</ecNumber>
    </recommendedName>
</protein>
<dbReference type="InterPro" id="IPR003000">
    <property type="entry name" value="Sirtuin"/>
</dbReference>
<accession>I7KMG0</accession>
<dbReference type="PROSITE" id="PS50305">
    <property type="entry name" value="SIRTUIN"/>
    <property type="match status" value="1"/>
</dbReference>
<dbReference type="EMBL" id="CAKD01000029">
    <property type="protein sequence ID" value="CCI86054.1"/>
    <property type="molecule type" value="Genomic_DNA"/>
</dbReference>
<dbReference type="Pfam" id="PF02146">
    <property type="entry name" value="SIR2"/>
    <property type="match status" value="1"/>
</dbReference>
<dbReference type="OrthoDB" id="9800582at2"/>
<dbReference type="GO" id="GO:0017136">
    <property type="term" value="F:histone deacetylase activity, NAD-dependent"/>
    <property type="evidence" value="ECO:0007669"/>
    <property type="project" value="TreeGrafter"/>
</dbReference>
<name>I7KMG0_9LACO</name>
<reference evidence="6 7" key="1">
    <citation type="submission" date="2012-06" db="EMBL/GenBank/DDBJ databases">
        <title>Draft Genome Sequence of Lactobacillus pasteurii CRBIP 24.76T.</title>
        <authorList>
            <person name="Cousin S."/>
            <person name="Bouchier C."/>
            <person name="Loux V."/>
            <person name="Ma L."/>
            <person name="Creno S."/>
            <person name="Bizet C."/>
            <person name="Clermont D."/>
        </authorList>
    </citation>
    <scope>NUCLEOTIDE SEQUENCE [LARGE SCALE GENOMIC DNA]</scope>
    <source>
        <strain evidence="7">CRBIP 24.76T</strain>
    </source>
</reference>
<evidence type="ECO:0000256" key="1">
    <source>
        <dbReference type="ARBA" id="ARBA00012928"/>
    </source>
</evidence>
<evidence type="ECO:0000313" key="7">
    <source>
        <dbReference type="Proteomes" id="UP000009311"/>
    </source>
</evidence>
<dbReference type="Gene3D" id="3.30.1600.10">
    <property type="entry name" value="SIR2/SIRT2 'Small Domain"/>
    <property type="match status" value="1"/>
</dbReference>
<dbReference type="STRING" id="1423790.BN53_08315"/>
<evidence type="ECO:0000256" key="2">
    <source>
        <dbReference type="ARBA" id="ARBA00022679"/>
    </source>
</evidence>
<feature type="binding site" evidence="4">
    <location>
        <position position="131"/>
    </location>
    <ligand>
        <name>Zn(2+)</name>
        <dbReference type="ChEBI" id="CHEBI:29105"/>
    </ligand>
</feature>
<evidence type="ECO:0000259" key="5">
    <source>
        <dbReference type="PROSITE" id="PS50305"/>
    </source>
</evidence>
<evidence type="ECO:0000313" key="6">
    <source>
        <dbReference type="EMBL" id="CCI86054.1"/>
    </source>
</evidence>
<feature type="active site" description="Proton acceptor" evidence="4">
    <location>
        <position position="120"/>
    </location>
</feature>
<dbReference type="eggNOG" id="COG0846">
    <property type="taxonomic scope" value="Bacteria"/>
</dbReference>
<dbReference type="AlphaFoldDB" id="I7KMG0"/>
<feature type="binding site" evidence="4">
    <location>
        <position position="128"/>
    </location>
    <ligand>
        <name>Zn(2+)</name>
        <dbReference type="ChEBI" id="CHEBI:29105"/>
    </ligand>
</feature>
<evidence type="ECO:0000256" key="3">
    <source>
        <dbReference type="ARBA" id="ARBA00023027"/>
    </source>
</evidence>
<comment type="caution">
    <text evidence="6">The sequence shown here is derived from an EMBL/GenBank/DDBJ whole genome shotgun (WGS) entry which is preliminary data.</text>
</comment>
<dbReference type="InterPro" id="IPR029035">
    <property type="entry name" value="DHS-like_NAD/FAD-binding_dom"/>
</dbReference>
<feature type="binding site" evidence="4">
    <location>
        <position position="146"/>
    </location>
    <ligand>
        <name>Zn(2+)</name>
        <dbReference type="ChEBI" id="CHEBI:29105"/>
    </ligand>
</feature>
<feature type="domain" description="Deacetylase sirtuin-type" evidence="5">
    <location>
        <begin position="1"/>
        <end position="234"/>
    </location>
</feature>
<proteinExistence type="predicted"/>
<dbReference type="Proteomes" id="UP000009311">
    <property type="component" value="Unassembled WGS sequence"/>
</dbReference>
<dbReference type="PANTHER" id="PTHR11085">
    <property type="entry name" value="NAD-DEPENDENT PROTEIN DEACYLASE SIRTUIN-5, MITOCHONDRIAL-RELATED"/>
    <property type="match status" value="1"/>
</dbReference>
<dbReference type="PATRIC" id="fig|1423790.3.peg.1761"/>
<dbReference type="InterPro" id="IPR050134">
    <property type="entry name" value="NAD-dep_sirtuin_deacylases"/>
</dbReference>
<dbReference type="SUPFAM" id="SSF52467">
    <property type="entry name" value="DHS-like NAD/FAD-binding domain"/>
    <property type="match status" value="1"/>
</dbReference>